<dbReference type="GO" id="GO:0016020">
    <property type="term" value="C:membrane"/>
    <property type="evidence" value="ECO:0007669"/>
    <property type="project" value="TreeGrafter"/>
</dbReference>
<dbReference type="RefSeq" id="WP_011112726.1">
    <property type="nucleotide sequence ID" value="NC_004757.1"/>
</dbReference>
<dbReference type="PANTHER" id="PTHR43272:SF33">
    <property type="entry name" value="AMP-BINDING DOMAIN-CONTAINING PROTEIN-RELATED"/>
    <property type="match status" value="1"/>
</dbReference>
<dbReference type="GO" id="GO:0005524">
    <property type="term" value="F:ATP binding"/>
    <property type="evidence" value="ECO:0007669"/>
    <property type="project" value="UniProtKB-KW"/>
</dbReference>
<dbReference type="Proteomes" id="UP000001416">
    <property type="component" value="Chromosome"/>
</dbReference>
<dbReference type="KEGG" id="neu:NE2235"/>
<accession>Q82SS2</accession>
<evidence type="ECO:0000259" key="3">
    <source>
        <dbReference type="Pfam" id="PF00501"/>
    </source>
</evidence>
<dbReference type="PANTHER" id="PTHR43272">
    <property type="entry name" value="LONG-CHAIN-FATTY-ACID--COA LIGASE"/>
    <property type="match status" value="1"/>
</dbReference>
<dbReference type="PhylomeDB" id="Q82SS2"/>
<dbReference type="Gene3D" id="3.40.50.12780">
    <property type="entry name" value="N-terminal domain of ligase-like"/>
    <property type="match status" value="1"/>
</dbReference>
<dbReference type="GO" id="GO:0004467">
    <property type="term" value="F:long-chain fatty acid-CoA ligase activity"/>
    <property type="evidence" value="ECO:0007669"/>
    <property type="project" value="UniProtKB-EC"/>
</dbReference>
<keyword evidence="4" id="KW-0436">Ligase</keyword>
<dbReference type="EMBL" id="AL954747">
    <property type="protein sequence ID" value="CAD86147.1"/>
    <property type="molecule type" value="Genomic_DNA"/>
</dbReference>
<dbReference type="eggNOG" id="COG1022">
    <property type="taxonomic scope" value="Bacteria"/>
</dbReference>
<dbReference type="InterPro" id="IPR020845">
    <property type="entry name" value="AMP-binding_CS"/>
</dbReference>
<dbReference type="SUPFAM" id="SSF56801">
    <property type="entry name" value="Acetyl-CoA synthetase-like"/>
    <property type="match status" value="1"/>
</dbReference>
<keyword evidence="2" id="KW-0067">ATP-binding</keyword>
<evidence type="ECO:0000256" key="1">
    <source>
        <dbReference type="ARBA" id="ARBA00022741"/>
    </source>
</evidence>
<keyword evidence="5" id="KW-1185">Reference proteome</keyword>
<protein>
    <submittedName>
        <fullName evidence="4">AMP-dependent synthetase and ligase</fullName>
        <ecNumber evidence="4">6.2.1.3</ecNumber>
    </submittedName>
</protein>
<name>Q82SS2_NITEU</name>
<evidence type="ECO:0000313" key="5">
    <source>
        <dbReference type="Proteomes" id="UP000001416"/>
    </source>
</evidence>
<reference evidence="4 5" key="1">
    <citation type="journal article" date="2003" name="J. Bacteriol.">
        <title>Complete genome sequence of the ammonia-oxidizing bacterium and obligate chemolithoautotroph Nitrosomonas europaea.</title>
        <authorList>
            <person name="Chain P."/>
            <person name="Lamerdin J."/>
            <person name="Larimer F."/>
            <person name="Regala W."/>
            <person name="Land M."/>
            <person name="Hauser L."/>
            <person name="Hooper A."/>
            <person name="Klotz M."/>
            <person name="Norton J."/>
            <person name="Sayavedra-Soto L."/>
            <person name="Arciero D."/>
            <person name="Hommes N."/>
            <person name="Whittaker M."/>
            <person name="Arp D."/>
        </authorList>
    </citation>
    <scope>NUCLEOTIDE SEQUENCE [LARGE SCALE GENOMIC DNA]</scope>
    <source>
        <strain evidence="5">ATCC 19718 / CIP 103999 / KCTC 2705 / NBRC 14298</strain>
    </source>
</reference>
<evidence type="ECO:0000313" key="4">
    <source>
        <dbReference type="EMBL" id="CAD86147.1"/>
    </source>
</evidence>
<dbReference type="HOGENOM" id="CLU_000022_45_5_4"/>
<proteinExistence type="predicted"/>
<dbReference type="STRING" id="228410.NE2235"/>
<organism evidence="4 5">
    <name type="scientific">Nitrosomonas europaea (strain ATCC 19718 / CIP 103999 / KCTC 2705 / NBRC 14298)</name>
    <dbReference type="NCBI Taxonomy" id="228410"/>
    <lineage>
        <taxon>Bacteria</taxon>
        <taxon>Pseudomonadati</taxon>
        <taxon>Pseudomonadota</taxon>
        <taxon>Betaproteobacteria</taxon>
        <taxon>Nitrosomonadales</taxon>
        <taxon>Nitrosomonadaceae</taxon>
        <taxon>Nitrosomonas</taxon>
    </lineage>
</organism>
<keyword evidence="1" id="KW-0547">Nucleotide-binding</keyword>
<feature type="domain" description="AMP-dependent synthetase/ligase" evidence="3">
    <location>
        <begin position="17"/>
        <end position="419"/>
    </location>
</feature>
<dbReference type="InterPro" id="IPR000873">
    <property type="entry name" value="AMP-dep_synth/lig_dom"/>
</dbReference>
<dbReference type="AlphaFoldDB" id="Q82SS2"/>
<dbReference type="InterPro" id="IPR042099">
    <property type="entry name" value="ANL_N_sf"/>
</dbReference>
<dbReference type="PROSITE" id="PS00455">
    <property type="entry name" value="AMP_BINDING"/>
    <property type="match status" value="1"/>
</dbReference>
<dbReference type="OrthoDB" id="9766486at2"/>
<sequence length="615" mass="68608">MIGKAGIGTILDLLRVRSAATPAATAFQVLVQNKSWQPTNWEQFVQAAGRVGARLTDFGVRKGDHVGIMAATSLDWEYAQMGALFAGAVVAGIDPEYPADQLNHVIENLGLSVLFVQNRSVFAKIPLELRQQISVFIFFEGESQQKNEFSMINLLVEQETDTSICLPDVLPQDEAVIVFSSGTTGMPKAIIFTHEQVIMAVEAIMRVFNDLSSQTILLCWLPLSNLFQRIVNFCAIKIGASSYILSDPRDLMRYVKQVNPDVLIGVPKVLERVHSGVVDHIEGRVWPLRMLARWAIRIGYKRAAARSDRGDSFGLMNKLLWKQAENMFLRRLRMVFGSRVRYLVSGSAAMPVWLLRWFDAIGLPVYEVYGISENVIPVAVNSSGSRKLGAVGKPLLPNEIKLTMDGEILVRGPGVFKGYQDRKEESNLRFSPDGYWHTGDLGELDTAGFLSIVGRKSDVFKTSAGKWIAPVRIEERLGRIAYVEQSVVFQYESGKIVAVIVVDLEKCAQKTSAVRYSEVSLHMENMAKNKLHQILETDINAELEDLPLYQRPVYVAVTDKFFTVSGGELTVNMKVRRSIVAQRFSAYFENTVCKSDQGRAENGHVVMSGPTIFFI</sequence>
<dbReference type="EC" id="6.2.1.3" evidence="4"/>
<dbReference type="GeneID" id="87105370"/>
<dbReference type="Pfam" id="PF00501">
    <property type="entry name" value="AMP-binding"/>
    <property type="match status" value="1"/>
</dbReference>
<gene>
    <name evidence="4" type="ordered locus">NE2235</name>
</gene>
<evidence type="ECO:0000256" key="2">
    <source>
        <dbReference type="ARBA" id="ARBA00022840"/>
    </source>
</evidence>